<gene>
    <name evidence="3" type="ORF">FNW11_06165</name>
    <name evidence="2" type="ORF">FNW12_03205</name>
</gene>
<evidence type="ECO:0000313" key="3">
    <source>
        <dbReference type="EMBL" id="TRX11309.1"/>
    </source>
</evidence>
<evidence type="ECO:0008006" key="6">
    <source>
        <dbReference type="Google" id="ProtNLM"/>
    </source>
</evidence>
<accession>A0A553BSU3</accession>
<feature type="transmembrane region" description="Helical" evidence="1">
    <location>
        <begin position="20"/>
        <end position="38"/>
    </location>
</feature>
<evidence type="ECO:0000313" key="5">
    <source>
        <dbReference type="Proteomes" id="UP000318669"/>
    </source>
</evidence>
<dbReference type="Proteomes" id="UP000318669">
    <property type="component" value="Unassembled WGS sequence"/>
</dbReference>
<feature type="transmembrane region" description="Helical" evidence="1">
    <location>
        <begin position="211"/>
        <end position="231"/>
    </location>
</feature>
<organism evidence="3 5">
    <name type="scientific">Flavobacterium gawalongense</name>
    <dbReference type="NCBI Taxonomy" id="2594432"/>
    <lineage>
        <taxon>Bacteria</taxon>
        <taxon>Pseudomonadati</taxon>
        <taxon>Bacteroidota</taxon>
        <taxon>Flavobacteriia</taxon>
        <taxon>Flavobacteriales</taxon>
        <taxon>Flavobacteriaceae</taxon>
        <taxon>Flavobacterium</taxon>
    </lineage>
</organism>
<evidence type="ECO:0000256" key="1">
    <source>
        <dbReference type="SAM" id="Phobius"/>
    </source>
</evidence>
<dbReference type="Proteomes" id="UP000318528">
    <property type="component" value="Unassembled WGS sequence"/>
</dbReference>
<dbReference type="EMBL" id="VJZL01000007">
    <property type="protein sequence ID" value="TRX11309.1"/>
    <property type="molecule type" value="Genomic_DNA"/>
</dbReference>
<keyword evidence="1" id="KW-0812">Transmembrane</keyword>
<dbReference type="EMBL" id="VJZN01000004">
    <property type="protein sequence ID" value="TRX08812.1"/>
    <property type="molecule type" value="Genomic_DNA"/>
</dbReference>
<reference evidence="4 5" key="1">
    <citation type="submission" date="2019-07" db="EMBL/GenBank/DDBJ databases">
        <title>Novel species of Flavobacterium.</title>
        <authorList>
            <person name="Liu Q."/>
            <person name="Xin Y.-H."/>
        </authorList>
    </citation>
    <scope>NUCLEOTIDE SEQUENCE [LARGE SCALE GENOMIC DNA]</scope>
    <source>
        <strain evidence="2 4">GSP39</strain>
        <strain evidence="3 5">GSR22</strain>
    </source>
</reference>
<dbReference type="OrthoDB" id="5178527at2"/>
<evidence type="ECO:0000313" key="2">
    <source>
        <dbReference type="EMBL" id="TRX08812.1"/>
    </source>
</evidence>
<name>A0A553BSU3_9FLAO</name>
<keyword evidence="1" id="KW-1133">Transmembrane helix</keyword>
<keyword evidence="1" id="KW-0472">Membrane</keyword>
<feature type="transmembrane region" description="Helical" evidence="1">
    <location>
        <begin position="183"/>
        <end position="205"/>
    </location>
</feature>
<proteinExistence type="predicted"/>
<dbReference type="AlphaFoldDB" id="A0A553BSU3"/>
<feature type="transmembrane region" description="Helical" evidence="1">
    <location>
        <begin position="50"/>
        <end position="71"/>
    </location>
</feature>
<comment type="caution">
    <text evidence="3">The sequence shown here is derived from an EMBL/GenBank/DDBJ whole genome shotgun (WGS) entry which is preliminary data.</text>
</comment>
<dbReference type="RefSeq" id="WP_143386234.1">
    <property type="nucleotide sequence ID" value="NZ_VJZL01000007.1"/>
</dbReference>
<sequence>MKSEGLIKKSGRKIWQKWSIAIRIIPLIILIATLKIISHNYGLEVIELNALFTSLVAGTIFLIGFLISGVLSDYKESEKLPSELSASMKSLFDDTYTIYKSKNTPTALEFIEFQKSFYSSLVDWFYKNEKTESILKKISDMNHFFIELDKEGIQAGYIIKMKNEQNSLRKMILRIDTIRDTDFIGSAYAILEAMGFLIGCCLLIIKIEPFYASLFFTLVVTFLISYMFMLIKDLDNPFDYSQNGESGTEISLKPIHDLKIVINDFI</sequence>
<protein>
    <recommendedName>
        <fullName evidence="6">DUF4239 domain-containing protein</fullName>
    </recommendedName>
</protein>
<evidence type="ECO:0000313" key="4">
    <source>
        <dbReference type="Proteomes" id="UP000318528"/>
    </source>
</evidence>
<keyword evidence="4" id="KW-1185">Reference proteome</keyword>